<dbReference type="AlphaFoldDB" id="A0A0K1PLY6"/>
<dbReference type="OrthoDB" id="9792692at2"/>
<keyword evidence="8" id="KW-1185">Reference proteome</keyword>
<organism evidence="7 8">
    <name type="scientific">Labilithrix luteola</name>
    <dbReference type="NCBI Taxonomy" id="1391654"/>
    <lineage>
        <taxon>Bacteria</taxon>
        <taxon>Pseudomonadati</taxon>
        <taxon>Myxococcota</taxon>
        <taxon>Polyangia</taxon>
        <taxon>Polyangiales</taxon>
        <taxon>Labilitrichaceae</taxon>
        <taxon>Labilithrix</taxon>
    </lineage>
</organism>
<dbReference type="GO" id="GO:0009073">
    <property type="term" value="P:aromatic amino acid family biosynthetic process"/>
    <property type="evidence" value="ECO:0007669"/>
    <property type="project" value="UniProtKB-KW"/>
</dbReference>
<feature type="binding site" evidence="4">
    <location>
        <position position="79"/>
    </location>
    <ligand>
        <name>NADP(+)</name>
        <dbReference type="ChEBI" id="CHEBI:58349"/>
    </ligand>
</feature>
<feature type="binding site" evidence="4">
    <location>
        <position position="238"/>
    </location>
    <ligand>
        <name>NADP(+)</name>
        <dbReference type="ChEBI" id="CHEBI:58349"/>
    </ligand>
</feature>
<reference evidence="7 8" key="1">
    <citation type="submission" date="2015-08" db="EMBL/GenBank/DDBJ databases">
        <authorList>
            <person name="Babu N.S."/>
            <person name="Beckwith C.J."/>
            <person name="Beseler K.G."/>
            <person name="Brison A."/>
            <person name="Carone J.V."/>
            <person name="Caskin T.P."/>
            <person name="Diamond M."/>
            <person name="Durham M.E."/>
            <person name="Foxe J.M."/>
            <person name="Go M."/>
            <person name="Henderson B.A."/>
            <person name="Jones I.B."/>
            <person name="McGettigan J.A."/>
            <person name="Micheletti S.J."/>
            <person name="Nasrallah M.E."/>
            <person name="Ortiz D."/>
            <person name="Piller C.R."/>
            <person name="Privatt S.R."/>
            <person name="Schneider S.L."/>
            <person name="Sharp S."/>
            <person name="Smith T.C."/>
            <person name="Stanton J.D."/>
            <person name="Ullery H.E."/>
            <person name="Wilson R.J."/>
            <person name="Serrano M.G."/>
            <person name="Buck G."/>
            <person name="Lee V."/>
            <person name="Wang Y."/>
            <person name="Carvalho R."/>
            <person name="Voegtly L."/>
            <person name="Shi R."/>
            <person name="Duckworth R."/>
            <person name="Johnson A."/>
            <person name="Loviza R."/>
            <person name="Walstead R."/>
            <person name="Shah Z."/>
            <person name="Kiflezghi M."/>
            <person name="Wade K."/>
            <person name="Ball S.L."/>
            <person name="Bradley K.W."/>
            <person name="Asai D.J."/>
            <person name="Bowman C.A."/>
            <person name="Russell D.A."/>
            <person name="Pope W.H."/>
            <person name="Jacobs-Sera D."/>
            <person name="Hendrix R.W."/>
            <person name="Hatfull G.F."/>
        </authorList>
    </citation>
    <scope>NUCLEOTIDE SEQUENCE [LARGE SCALE GENOMIC DNA]</scope>
    <source>
        <strain evidence="7 8">DSM 27648</strain>
    </source>
</reference>
<evidence type="ECO:0000256" key="1">
    <source>
        <dbReference type="ARBA" id="ARBA00004871"/>
    </source>
</evidence>
<evidence type="ECO:0000256" key="2">
    <source>
        <dbReference type="ARBA" id="ARBA00023002"/>
    </source>
</evidence>
<dbReference type="GO" id="GO:0019632">
    <property type="term" value="P:shikimate metabolic process"/>
    <property type="evidence" value="ECO:0007669"/>
    <property type="project" value="TreeGrafter"/>
</dbReference>
<dbReference type="GO" id="GO:0005829">
    <property type="term" value="C:cytosol"/>
    <property type="evidence" value="ECO:0007669"/>
    <property type="project" value="TreeGrafter"/>
</dbReference>
<dbReference type="PATRIC" id="fig|1391654.3.peg.1090"/>
<comment type="caution">
    <text evidence="4">Lacks conserved residue(s) required for the propagation of feature annotation.</text>
</comment>
<dbReference type="RefSeq" id="WP_146646009.1">
    <property type="nucleotide sequence ID" value="NZ_CP012333.1"/>
</dbReference>
<dbReference type="Pfam" id="PF08501">
    <property type="entry name" value="Shikimate_dh_N"/>
    <property type="match status" value="1"/>
</dbReference>
<gene>
    <name evidence="4" type="primary">aroE</name>
    <name evidence="7" type="ORF">AKJ09_01070</name>
</gene>
<comment type="pathway">
    <text evidence="1 4">Metabolic intermediate biosynthesis; chorismate biosynthesis; chorismate from D-erythrose 4-phosphate and phosphoenolpyruvate: step 4/7.</text>
</comment>
<dbReference type="Proteomes" id="UP000064967">
    <property type="component" value="Chromosome"/>
</dbReference>
<keyword evidence="3 4" id="KW-0057">Aromatic amino acid biosynthesis</keyword>
<keyword evidence="4" id="KW-0028">Amino-acid biosynthesis</keyword>
<dbReference type="InterPro" id="IPR046346">
    <property type="entry name" value="Aminoacid_DH-like_N_sf"/>
</dbReference>
<dbReference type="InterPro" id="IPR022893">
    <property type="entry name" value="Shikimate_DH_fam"/>
</dbReference>
<evidence type="ECO:0000256" key="3">
    <source>
        <dbReference type="ARBA" id="ARBA00023141"/>
    </source>
</evidence>
<feature type="domain" description="SDH C-terminal" evidence="6">
    <location>
        <begin position="261"/>
        <end position="289"/>
    </location>
</feature>
<dbReference type="InterPro" id="IPR036291">
    <property type="entry name" value="NAD(P)-bd_dom_sf"/>
</dbReference>
<evidence type="ECO:0000259" key="5">
    <source>
        <dbReference type="Pfam" id="PF08501"/>
    </source>
</evidence>
<dbReference type="GO" id="GO:0008652">
    <property type="term" value="P:amino acid biosynthetic process"/>
    <property type="evidence" value="ECO:0007669"/>
    <property type="project" value="UniProtKB-KW"/>
</dbReference>
<dbReference type="UniPathway" id="UPA00053">
    <property type="reaction ID" value="UER00087"/>
</dbReference>
<dbReference type="GO" id="GO:0050661">
    <property type="term" value="F:NADP binding"/>
    <property type="evidence" value="ECO:0007669"/>
    <property type="project" value="TreeGrafter"/>
</dbReference>
<feature type="binding site" evidence="4">
    <location>
        <position position="103"/>
    </location>
    <ligand>
        <name>shikimate</name>
        <dbReference type="ChEBI" id="CHEBI:36208"/>
    </ligand>
</feature>
<dbReference type="HAMAP" id="MF_00222">
    <property type="entry name" value="Shikimate_DH_AroE"/>
    <property type="match status" value="1"/>
</dbReference>
<evidence type="ECO:0000313" key="8">
    <source>
        <dbReference type="Proteomes" id="UP000064967"/>
    </source>
</evidence>
<feature type="active site" description="Proton acceptor" evidence="4">
    <location>
        <position position="67"/>
    </location>
</feature>
<dbReference type="EC" id="1.1.1.25" evidence="4"/>
<dbReference type="PANTHER" id="PTHR21089">
    <property type="entry name" value="SHIKIMATE DEHYDROGENASE"/>
    <property type="match status" value="1"/>
</dbReference>
<feature type="binding site" evidence="4">
    <location>
        <position position="240"/>
    </location>
    <ligand>
        <name>shikimate</name>
        <dbReference type="ChEBI" id="CHEBI:36208"/>
    </ligand>
</feature>
<feature type="binding site" evidence="4">
    <location>
        <position position="63"/>
    </location>
    <ligand>
        <name>shikimate</name>
        <dbReference type="ChEBI" id="CHEBI:36208"/>
    </ligand>
</feature>
<dbReference type="PANTHER" id="PTHR21089:SF1">
    <property type="entry name" value="BIFUNCTIONAL 3-DEHYDROQUINATE DEHYDRATASE_SHIKIMATE DEHYDROGENASE, CHLOROPLASTIC"/>
    <property type="match status" value="1"/>
</dbReference>
<feature type="binding site" evidence="4">
    <location>
        <position position="261"/>
    </location>
    <ligand>
        <name>NADP(+)</name>
        <dbReference type="ChEBI" id="CHEBI:58349"/>
    </ligand>
</feature>
<protein>
    <recommendedName>
        <fullName evidence="4">Shikimate dehydrogenase (NADP(+))</fullName>
        <shortName evidence="4">SDH</shortName>
        <ecNumber evidence="4">1.1.1.25</ecNumber>
    </recommendedName>
</protein>
<evidence type="ECO:0000259" key="6">
    <source>
        <dbReference type="Pfam" id="PF18317"/>
    </source>
</evidence>
<dbReference type="Gene3D" id="3.40.50.720">
    <property type="entry name" value="NAD(P)-binding Rossmann-like Domain"/>
    <property type="match status" value="1"/>
</dbReference>
<comment type="subunit">
    <text evidence="4">Homodimer.</text>
</comment>
<name>A0A0K1PLY6_9BACT</name>
<comment type="catalytic activity">
    <reaction evidence="4">
        <text>shikimate + NADP(+) = 3-dehydroshikimate + NADPH + H(+)</text>
        <dbReference type="Rhea" id="RHEA:17737"/>
        <dbReference type="ChEBI" id="CHEBI:15378"/>
        <dbReference type="ChEBI" id="CHEBI:16630"/>
        <dbReference type="ChEBI" id="CHEBI:36208"/>
        <dbReference type="ChEBI" id="CHEBI:57783"/>
        <dbReference type="ChEBI" id="CHEBI:58349"/>
        <dbReference type="EC" id="1.1.1.25"/>
    </reaction>
</comment>
<dbReference type="SUPFAM" id="SSF53223">
    <property type="entry name" value="Aminoacid dehydrogenase-like, N-terminal domain"/>
    <property type="match status" value="1"/>
</dbReference>
<dbReference type="STRING" id="1391654.AKJ09_01070"/>
<sequence>MTPLRFALIGSPVAHSKSPSMHGAAYAAFDLPHSYEKLETSEADVAARIESLRQGDFAGLNVTVPHKLRALALADEVDESARLAGAANTLARRDGRVVAYNTDMPALALELARLSGSKEHFRGTTAIVLGTGGAARAAITALATELHVARIVVRARAFEDVARTKAFLDEMTRALESSGKQGPQLVAEPLAAPEREASDLSAIVQTTSCGMTGAAPGEVVSDAIRWDSVPSSAVALDAVYAPLETPFLVCAKARGLRSDHGLGMLARQGALAFEHWLGLPAPYEIMLGAIAPK</sequence>
<dbReference type="InterPro" id="IPR013708">
    <property type="entry name" value="Shikimate_DH-bd_N"/>
</dbReference>
<accession>A0A0K1PLY6</accession>
<feature type="binding site" evidence="4">
    <location>
        <begin position="16"/>
        <end position="18"/>
    </location>
    <ligand>
        <name>shikimate</name>
        <dbReference type="ChEBI" id="CHEBI:36208"/>
    </ligand>
</feature>
<keyword evidence="2 4" id="KW-0560">Oxidoreductase</keyword>
<dbReference type="Pfam" id="PF18317">
    <property type="entry name" value="SDH_C"/>
    <property type="match status" value="1"/>
</dbReference>
<feature type="binding site" evidence="4">
    <location>
        <position position="88"/>
    </location>
    <ligand>
        <name>shikimate</name>
        <dbReference type="ChEBI" id="CHEBI:36208"/>
    </ligand>
</feature>
<feature type="binding site" evidence="4">
    <location>
        <position position="268"/>
    </location>
    <ligand>
        <name>shikimate</name>
        <dbReference type="ChEBI" id="CHEBI:36208"/>
    </ligand>
</feature>
<evidence type="ECO:0000256" key="4">
    <source>
        <dbReference type="HAMAP-Rule" id="MF_00222"/>
    </source>
</evidence>
<dbReference type="SUPFAM" id="SSF51735">
    <property type="entry name" value="NAD(P)-binding Rossmann-fold domains"/>
    <property type="match status" value="1"/>
</dbReference>
<dbReference type="Gene3D" id="3.40.50.10860">
    <property type="entry name" value="Leucine Dehydrogenase, chain A, domain 1"/>
    <property type="match status" value="1"/>
</dbReference>
<dbReference type="KEGG" id="llu:AKJ09_01070"/>
<proteinExistence type="inferred from homology"/>
<dbReference type="GO" id="GO:0004764">
    <property type="term" value="F:shikimate 3-dehydrogenase (NADP+) activity"/>
    <property type="evidence" value="ECO:0007669"/>
    <property type="project" value="UniProtKB-UniRule"/>
</dbReference>
<evidence type="ECO:0000313" key="7">
    <source>
        <dbReference type="EMBL" id="AKU94406.1"/>
    </source>
</evidence>
<comment type="function">
    <text evidence="4">Involved in the biosynthesis of the chorismate, which leads to the biosynthesis of aromatic amino acids. Catalyzes the reversible NADPH linked reduction of 3-dehydroshikimate (DHSA) to yield shikimate (SA).</text>
</comment>
<keyword evidence="4" id="KW-0521">NADP</keyword>
<feature type="domain" description="Shikimate dehydrogenase substrate binding N-terminal" evidence="5">
    <location>
        <begin position="8"/>
        <end position="90"/>
    </location>
</feature>
<dbReference type="GO" id="GO:0009423">
    <property type="term" value="P:chorismate biosynthetic process"/>
    <property type="evidence" value="ECO:0007669"/>
    <property type="project" value="UniProtKB-UniRule"/>
</dbReference>
<comment type="similarity">
    <text evidence="4">Belongs to the shikimate dehydrogenase family.</text>
</comment>
<dbReference type="EMBL" id="CP012333">
    <property type="protein sequence ID" value="AKU94406.1"/>
    <property type="molecule type" value="Genomic_DNA"/>
</dbReference>
<dbReference type="InterPro" id="IPR041121">
    <property type="entry name" value="SDH_C"/>
</dbReference>